<keyword evidence="5" id="KW-0808">Transferase</keyword>
<dbReference type="GO" id="GO:0005737">
    <property type="term" value="C:cytoplasm"/>
    <property type="evidence" value="ECO:0007669"/>
    <property type="project" value="UniProtKB-SubCell"/>
</dbReference>
<evidence type="ECO:0000256" key="5">
    <source>
        <dbReference type="ARBA" id="ARBA00022679"/>
    </source>
</evidence>
<keyword evidence="4" id="KW-0344">Guanine-nucleotide releasing factor</keyword>
<dbReference type="Pfam" id="PF26216">
    <property type="entry name" value="GDPGP1_C"/>
    <property type="match status" value="1"/>
</dbReference>
<reference evidence="11" key="1">
    <citation type="submission" date="2021-03" db="EMBL/GenBank/DDBJ databases">
        <authorList>
            <person name="Li Z."/>
            <person name="Yang C."/>
        </authorList>
    </citation>
    <scope>NUCLEOTIDE SEQUENCE</scope>
    <source>
        <strain evidence="11">Dzin_1.0</strain>
        <tissue evidence="11">Leaf</tissue>
    </source>
</reference>
<gene>
    <name evidence="11" type="ORF">J5N97_017698</name>
</gene>
<dbReference type="InterPro" id="IPR058866">
    <property type="entry name" value="GDPGP1_N"/>
</dbReference>
<dbReference type="AlphaFoldDB" id="A0A9D5CLN2"/>
<evidence type="ECO:0000313" key="12">
    <source>
        <dbReference type="Proteomes" id="UP001085076"/>
    </source>
</evidence>
<evidence type="ECO:0000256" key="1">
    <source>
        <dbReference type="ARBA" id="ARBA00004496"/>
    </source>
</evidence>
<feature type="domain" description="GDPGP1-like N-terminal" evidence="10">
    <location>
        <begin position="65"/>
        <end position="229"/>
    </location>
</feature>
<organism evidence="11 12">
    <name type="scientific">Dioscorea zingiberensis</name>
    <dbReference type="NCBI Taxonomy" id="325984"/>
    <lineage>
        <taxon>Eukaryota</taxon>
        <taxon>Viridiplantae</taxon>
        <taxon>Streptophyta</taxon>
        <taxon>Embryophyta</taxon>
        <taxon>Tracheophyta</taxon>
        <taxon>Spermatophyta</taxon>
        <taxon>Magnoliopsida</taxon>
        <taxon>Liliopsida</taxon>
        <taxon>Dioscoreales</taxon>
        <taxon>Dioscoreaceae</taxon>
        <taxon>Dioscorea</taxon>
    </lineage>
</organism>
<evidence type="ECO:0000259" key="9">
    <source>
        <dbReference type="Pfam" id="PF26216"/>
    </source>
</evidence>
<dbReference type="GO" id="GO:0005085">
    <property type="term" value="F:guanyl-nucleotide exchange factor activity"/>
    <property type="evidence" value="ECO:0007669"/>
    <property type="project" value="UniProtKB-KW"/>
</dbReference>
<dbReference type="PANTHER" id="PTHR20884:SF9">
    <property type="entry name" value="OS12G0612100 PROTEIN"/>
    <property type="match status" value="1"/>
</dbReference>
<comment type="subcellular location">
    <subcellularLocation>
        <location evidence="1">Cytoplasm</location>
    </subcellularLocation>
</comment>
<dbReference type="GO" id="GO:0006006">
    <property type="term" value="P:glucose metabolic process"/>
    <property type="evidence" value="ECO:0007669"/>
    <property type="project" value="TreeGrafter"/>
</dbReference>
<dbReference type="OrthoDB" id="417175at2759"/>
<dbReference type="GO" id="GO:0000166">
    <property type="term" value="F:nucleotide binding"/>
    <property type="evidence" value="ECO:0007669"/>
    <property type="project" value="UniProtKB-KW"/>
</dbReference>
<keyword evidence="7" id="KW-0547">Nucleotide-binding</keyword>
<dbReference type="Proteomes" id="UP001085076">
    <property type="component" value="Miscellaneous, Linkage group lg04"/>
</dbReference>
<dbReference type="GO" id="GO:0080048">
    <property type="term" value="F:GDP-D-glucose phosphorylase activity"/>
    <property type="evidence" value="ECO:0007669"/>
    <property type="project" value="InterPro"/>
</dbReference>
<proteinExistence type="inferred from homology"/>
<dbReference type="GO" id="GO:0016787">
    <property type="term" value="F:hydrolase activity"/>
    <property type="evidence" value="ECO:0007669"/>
    <property type="project" value="UniProtKB-KW"/>
</dbReference>
<feature type="domain" description="GDPGP1-like C-terminal" evidence="9">
    <location>
        <begin position="239"/>
        <end position="373"/>
    </location>
</feature>
<dbReference type="InterPro" id="IPR058865">
    <property type="entry name" value="GDPGP1_C"/>
</dbReference>
<comment type="similarity">
    <text evidence="2">Belongs to the GDPGP1 family.</text>
</comment>
<keyword evidence="6" id="KW-0548">Nucleotidyltransferase</keyword>
<comment type="caution">
    <text evidence="11">The sequence shown here is derived from an EMBL/GenBank/DDBJ whole genome shotgun (WGS) entry which is preliminary data.</text>
</comment>
<accession>A0A9D5CLN2</accession>
<dbReference type="EMBL" id="JAGGNH010000004">
    <property type="protein sequence ID" value="KAJ0975733.1"/>
    <property type="molecule type" value="Genomic_DNA"/>
</dbReference>
<keyword evidence="12" id="KW-1185">Reference proteome</keyword>
<evidence type="ECO:0000256" key="2">
    <source>
        <dbReference type="ARBA" id="ARBA00006451"/>
    </source>
</evidence>
<dbReference type="InterPro" id="IPR026506">
    <property type="entry name" value="GDPGP"/>
</dbReference>
<evidence type="ECO:0000256" key="6">
    <source>
        <dbReference type="ARBA" id="ARBA00022695"/>
    </source>
</evidence>
<keyword evidence="3" id="KW-0963">Cytoplasm</keyword>
<protein>
    <submittedName>
        <fullName evidence="11">Uncharacterized protein</fullName>
    </submittedName>
</protein>
<evidence type="ECO:0000256" key="4">
    <source>
        <dbReference type="ARBA" id="ARBA00022658"/>
    </source>
</evidence>
<evidence type="ECO:0000259" key="10">
    <source>
        <dbReference type="Pfam" id="PF26217"/>
    </source>
</evidence>
<sequence>MVSAKQLEGDHSLLKPNNNNEQLKCQLTPIKGSKVLLYQLRASLGRVTACEGLPFNAEEGQSLLGPLILAQWEDCAWKGRFNYDVTSCETKVICGGNKFIAQLNEKWSLNSPAAIENQVILPLGPSKIKNVKIHREDILLCIASGENEISQLISSAVVPQDGTLIFINPDPIEYGHVYLAPYGFHHQSKMLDKRSLEFIIQIAVEVEDCSFRVFYDHAPLANPGAACFQANFFENALPVERLELAPVSGNVLDKGVLIYEVVGYPLKTLVFMSKGNLKLLIAFVTEICSVLQERNAVFSLLITDGGRKFFLFPQASSPSALHLSAWECGGYFLFKNAAEFHNISDDEISEYLASVSLDDEGFLTLKQLSCSIAN</sequence>
<evidence type="ECO:0000256" key="8">
    <source>
        <dbReference type="ARBA" id="ARBA00022801"/>
    </source>
</evidence>
<dbReference type="Pfam" id="PF26217">
    <property type="entry name" value="GDPGP1_N"/>
    <property type="match status" value="1"/>
</dbReference>
<name>A0A9D5CLN2_9LILI</name>
<evidence type="ECO:0000313" key="11">
    <source>
        <dbReference type="EMBL" id="KAJ0975733.1"/>
    </source>
</evidence>
<reference evidence="11" key="2">
    <citation type="journal article" date="2022" name="Hortic Res">
        <title>The genome of Dioscorea zingiberensis sheds light on the biosynthesis, origin and evolution of the medicinally important diosgenin saponins.</title>
        <authorList>
            <person name="Li Y."/>
            <person name="Tan C."/>
            <person name="Li Z."/>
            <person name="Guo J."/>
            <person name="Li S."/>
            <person name="Chen X."/>
            <person name="Wang C."/>
            <person name="Dai X."/>
            <person name="Yang H."/>
            <person name="Song W."/>
            <person name="Hou L."/>
            <person name="Xu J."/>
            <person name="Tong Z."/>
            <person name="Xu A."/>
            <person name="Yuan X."/>
            <person name="Wang W."/>
            <person name="Yang Q."/>
            <person name="Chen L."/>
            <person name="Sun Z."/>
            <person name="Wang K."/>
            <person name="Pan B."/>
            <person name="Chen J."/>
            <person name="Bao Y."/>
            <person name="Liu F."/>
            <person name="Qi X."/>
            <person name="Gang D.R."/>
            <person name="Wen J."/>
            <person name="Li J."/>
        </authorList>
    </citation>
    <scope>NUCLEOTIDE SEQUENCE</scope>
    <source>
        <strain evidence="11">Dzin_1.0</strain>
    </source>
</reference>
<evidence type="ECO:0000256" key="3">
    <source>
        <dbReference type="ARBA" id="ARBA00022490"/>
    </source>
</evidence>
<evidence type="ECO:0000256" key="7">
    <source>
        <dbReference type="ARBA" id="ARBA00022741"/>
    </source>
</evidence>
<keyword evidence="8" id="KW-0378">Hydrolase</keyword>
<dbReference type="PANTHER" id="PTHR20884">
    <property type="entry name" value="GDP-D-GLUCOSE PHOSPHORYLASE 1"/>
    <property type="match status" value="1"/>
</dbReference>